<feature type="region of interest" description="Disordered" evidence="1">
    <location>
        <begin position="275"/>
        <end position="343"/>
    </location>
</feature>
<proteinExistence type="predicted"/>
<reference evidence="3" key="1">
    <citation type="journal article" date="2017" name="Genome Announc.">
        <title>Genome sequences of Cyberlindnera fabianii 65, Pichia kudriavzevii 129, and Saccharomyces cerevisiae 131 isolated from fermented masau fruits in Zimbabwe.</title>
        <authorList>
            <person name="van Rijswijck I.M.H."/>
            <person name="Derks M.F.L."/>
            <person name="Abee T."/>
            <person name="de Ridder D."/>
            <person name="Smid E.J."/>
        </authorList>
    </citation>
    <scope>NUCLEOTIDE SEQUENCE [LARGE SCALE GENOMIC DNA]</scope>
    <source>
        <strain evidence="3">129</strain>
    </source>
</reference>
<organism evidence="2 3">
    <name type="scientific">Pichia kudriavzevii</name>
    <name type="common">Yeast</name>
    <name type="synonym">Issatchenkia orientalis</name>
    <dbReference type="NCBI Taxonomy" id="4909"/>
    <lineage>
        <taxon>Eukaryota</taxon>
        <taxon>Fungi</taxon>
        <taxon>Dikarya</taxon>
        <taxon>Ascomycota</taxon>
        <taxon>Saccharomycotina</taxon>
        <taxon>Pichiomycetes</taxon>
        <taxon>Pichiales</taxon>
        <taxon>Pichiaceae</taxon>
        <taxon>Pichia</taxon>
    </lineage>
</organism>
<dbReference type="GO" id="GO:0030968">
    <property type="term" value="P:endoplasmic reticulum unfolded protein response"/>
    <property type="evidence" value="ECO:0007669"/>
    <property type="project" value="TreeGrafter"/>
</dbReference>
<accession>A0A1V2LPI1</accession>
<dbReference type="PANTHER" id="PTHR38406">
    <property type="entry name" value="TRANSCRIPTIONAL REPRESSOR OPI1"/>
    <property type="match status" value="1"/>
</dbReference>
<comment type="caution">
    <text evidence="2">The sequence shown here is derived from an EMBL/GenBank/DDBJ whole genome shotgun (WGS) entry which is preliminary data.</text>
</comment>
<dbReference type="GO" id="GO:0005634">
    <property type="term" value="C:nucleus"/>
    <property type="evidence" value="ECO:0007669"/>
    <property type="project" value="TreeGrafter"/>
</dbReference>
<name>A0A1V2LPI1_PICKU</name>
<dbReference type="EMBL" id="MQVM01000007">
    <property type="protein sequence ID" value="ONH75087.1"/>
    <property type="molecule type" value="Genomic_DNA"/>
</dbReference>
<feature type="compositionally biased region" description="Polar residues" evidence="1">
    <location>
        <begin position="1"/>
        <end position="21"/>
    </location>
</feature>
<dbReference type="AlphaFoldDB" id="A0A1V2LPI1"/>
<feature type="region of interest" description="Disordered" evidence="1">
    <location>
        <begin position="124"/>
        <end position="151"/>
    </location>
</feature>
<feature type="region of interest" description="Disordered" evidence="1">
    <location>
        <begin position="1"/>
        <end position="41"/>
    </location>
</feature>
<feature type="compositionally biased region" description="Basic and acidic residues" evidence="1">
    <location>
        <begin position="296"/>
        <end position="331"/>
    </location>
</feature>
<dbReference type="InterPro" id="IPR013927">
    <property type="entry name" value="TF_Opi1_Ccg-8"/>
</dbReference>
<sequence>MSDKSTSSTRQVVTRRQTMPTTDILENRSSECAPKAHTATPTAPIEDDLLIAATALEKLKHDTRPQQSTPRPSQSHKLLNKVIFHPIISNSINFVLEKAKSKDLDHGGCEGGCDGGDAVVQRRRARAEDASLEEPDHSTKKQKFSKDSTPLRNQISVRSATKHKSINDLRNSTLTLNIESRKKLTMLIQFLKLGNYQLNERIEKLIHSVDEKRDKLGVSKEELNIQQIKTDIVATIKKIVTVVSKVSADSLSEPARSKVKDAILNLPTNWATMLDNQDNTMDIPSSDDDDLEEHEADEKRQKSEHEADEKRQKSEHEADEKRQKSEHEYNDAKQTGDGNQGEKFVKEGEKEIEEKDETKEEIPTITVNHKTMFQRERKASISRRIMNSLIEYRKSKGLEFDSSKKKLNNWFKNKIRNQILNDQSGKVLVLAQESLDMINKIIKFCDESLDKADHWNTIKQQEHQRELLERLKQSGDSDQVETIIVKTKGT</sequence>
<dbReference type="GO" id="GO:0005783">
    <property type="term" value="C:endoplasmic reticulum"/>
    <property type="evidence" value="ECO:0007669"/>
    <property type="project" value="TreeGrafter"/>
</dbReference>
<dbReference type="GO" id="GO:0003714">
    <property type="term" value="F:transcription corepressor activity"/>
    <property type="evidence" value="ECO:0007669"/>
    <property type="project" value="InterPro"/>
</dbReference>
<dbReference type="GO" id="GO:0006357">
    <property type="term" value="P:regulation of transcription by RNA polymerase II"/>
    <property type="evidence" value="ECO:0007669"/>
    <property type="project" value="TreeGrafter"/>
</dbReference>
<evidence type="ECO:0000313" key="2">
    <source>
        <dbReference type="EMBL" id="ONH75087.1"/>
    </source>
</evidence>
<evidence type="ECO:0000256" key="1">
    <source>
        <dbReference type="SAM" id="MobiDB-lite"/>
    </source>
</evidence>
<dbReference type="Pfam" id="PF08618">
    <property type="entry name" value="Opi1"/>
    <property type="match status" value="1"/>
</dbReference>
<feature type="compositionally biased region" description="Basic and acidic residues" evidence="1">
    <location>
        <begin position="126"/>
        <end position="139"/>
    </location>
</feature>
<dbReference type="GO" id="GO:0008654">
    <property type="term" value="P:phospholipid biosynthetic process"/>
    <property type="evidence" value="ECO:0007669"/>
    <property type="project" value="TreeGrafter"/>
</dbReference>
<feature type="compositionally biased region" description="Acidic residues" evidence="1">
    <location>
        <begin position="285"/>
        <end position="295"/>
    </location>
</feature>
<dbReference type="VEuPathDB" id="FungiDB:C5L36_0D05280"/>
<dbReference type="Proteomes" id="UP000189274">
    <property type="component" value="Unassembled WGS sequence"/>
</dbReference>
<protein>
    <submittedName>
        <fullName evidence="2">Transcriptional repressor OPI1</fullName>
    </submittedName>
</protein>
<gene>
    <name evidence="2" type="ORF">BOH78_1960</name>
</gene>
<dbReference type="PANTHER" id="PTHR38406:SF1">
    <property type="entry name" value="TRANSCRIPTIONAL REPRESSOR OPI1"/>
    <property type="match status" value="1"/>
</dbReference>
<evidence type="ECO:0000313" key="3">
    <source>
        <dbReference type="Proteomes" id="UP000189274"/>
    </source>
</evidence>